<dbReference type="InterPro" id="IPR027324">
    <property type="entry name" value="MAP2/MAP4/Tau"/>
</dbReference>
<evidence type="ECO:0000313" key="11">
    <source>
        <dbReference type="RefSeq" id="XP_030076640.1"/>
    </source>
</evidence>
<keyword evidence="6 7" id="KW-0206">Cytoskeleton</keyword>
<feature type="compositionally biased region" description="Basic and acidic residues" evidence="8">
    <location>
        <begin position="49"/>
        <end position="63"/>
    </location>
</feature>
<evidence type="ECO:0000256" key="6">
    <source>
        <dbReference type="ARBA" id="ARBA00023212"/>
    </source>
</evidence>
<dbReference type="GO" id="GO:0031175">
    <property type="term" value="P:neuron projection development"/>
    <property type="evidence" value="ECO:0007669"/>
    <property type="project" value="TreeGrafter"/>
</dbReference>
<dbReference type="OrthoDB" id="9378527at2759"/>
<feature type="compositionally biased region" description="Polar residues" evidence="8">
    <location>
        <begin position="183"/>
        <end position="197"/>
    </location>
</feature>
<feature type="region of interest" description="Disordered" evidence="8">
    <location>
        <begin position="173"/>
        <end position="326"/>
    </location>
</feature>
<feature type="compositionally biased region" description="Low complexity" evidence="8">
    <location>
        <begin position="278"/>
        <end position="294"/>
    </location>
</feature>
<organism evidence="9 11">
    <name type="scientific">Microcaecilia unicolor</name>
    <dbReference type="NCBI Taxonomy" id="1415580"/>
    <lineage>
        <taxon>Eukaryota</taxon>
        <taxon>Metazoa</taxon>
        <taxon>Chordata</taxon>
        <taxon>Craniata</taxon>
        <taxon>Vertebrata</taxon>
        <taxon>Euteleostomi</taxon>
        <taxon>Amphibia</taxon>
        <taxon>Gymnophiona</taxon>
        <taxon>Siphonopidae</taxon>
        <taxon>Microcaecilia</taxon>
    </lineage>
</organism>
<evidence type="ECO:0000256" key="2">
    <source>
        <dbReference type="ARBA" id="ARBA00022490"/>
    </source>
</evidence>
<dbReference type="PROSITE" id="PS51491">
    <property type="entry name" value="TAU_MAP_2"/>
    <property type="match status" value="3"/>
</dbReference>
<feature type="region of interest" description="Disordered" evidence="8">
    <location>
        <begin position="1"/>
        <end position="101"/>
    </location>
</feature>
<name>A0A6P7ZUD3_9AMPH</name>
<feature type="compositionally biased region" description="Low complexity" evidence="8">
    <location>
        <begin position="441"/>
        <end position="454"/>
    </location>
</feature>
<feature type="compositionally biased region" description="Polar residues" evidence="8">
    <location>
        <begin position="455"/>
        <end position="469"/>
    </location>
</feature>
<evidence type="ECO:0000313" key="10">
    <source>
        <dbReference type="RefSeq" id="XP_030076639.1"/>
    </source>
</evidence>
<protein>
    <recommendedName>
        <fullName evidence="7">Microtubule-associated protein</fullName>
    </recommendedName>
</protein>
<keyword evidence="2 7" id="KW-0963">Cytoplasm</keyword>
<reference evidence="10 11" key="1">
    <citation type="submission" date="2025-04" db="UniProtKB">
        <authorList>
            <consortium name="RefSeq"/>
        </authorList>
    </citation>
    <scope>IDENTIFICATION</scope>
</reference>
<feature type="compositionally biased region" description="Basic and acidic residues" evidence="8">
    <location>
        <begin position="262"/>
        <end position="277"/>
    </location>
</feature>
<dbReference type="CTD" id="4137"/>
<sequence>MAEHQNHIMEDHSDNQHQQVCSGELYQMGDGSINRKDITVPSGYTLLQKDNEDHRASDVRSSTEHGVGQALELRADGSDESVSDTSEAKSTPTTEDVTAPLVEEKVSEHRTTAGEHIEIPEGTTDHDVEKYELGDQVKAEKTSTPFSAKKLKGRSSIIPKWSSPVARTNLKISSSPAEYKVPSASSERISPVTSRSANMGAKAKDVEHQSGSNSGGKAVPTVIQRSPANATRIPAKIPSGQRTSTGGAAKMDQRMTSSGMAKSEKVLDEATKSEDRSGYSSPGSPGTSKSVSSTQAGKRVAIIRTPPKSPATLKSRQPSLTNTPILPDLKKVKSKIGSTDNMRHQPGGGKVQIFNKPVSLSHVTSKCGSMANIHHKPGGGNVEVKTEKLAFREKSQSKIGSMDNISHVPGGGARKIESHKLTFRENAKARTDHGAEIVYQSPTRSSETSPRRLSNVSSTSSINMVDSPQLSTLADQVSASLAKQGL</sequence>
<dbReference type="RefSeq" id="XP_030076640.1">
    <property type="nucleotide sequence ID" value="XM_030220780.1"/>
</dbReference>
<evidence type="ECO:0000256" key="4">
    <source>
        <dbReference type="ARBA" id="ARBA00022701"/>
    </source>
</evidence>
<dbReference type="KEGG" id="muo:115481554"/>
<dbReference type="GO" id="GO:0000226">
    <property type="term" value="P:microtubule cytoskeleton organization"/>
    <property type="evidence" value="ECO:0007669"/>
    <property type="project" value="TreeGrafter"/>
</dbReference>
<dbReference type="GO" id="GO:0005874">
    <property type="term" value="C:microtubule"/>
    <property type="evidence" value="ECO:0007669"/>
    <property type="project" value="UniProtKB-KW"/>
</dbReference>
<proteinExistence type="predicted"/>
<dbReference type="PANTHER" id="PTHR11501:SF14">
    <property type="entry name" value="MICROTUBULE-ASSOCIATED PROTEIN TAU"/>
    <property type="match status" value="1"/>
</dbReference>
<evidence type="ECO:0000256" key="7">
    <source>
        <dbReference type="RuleBase" id="RU000686"/>
    </source>
</evidence>
<feature type="compositionally biased region" description="Polar residues" evidence="8">
    <location>
        <begin position="83"/>
        <end position="96"/>
    </location>
</feature>
<dbReference type="Proteomes" id="UP000515156">
    <property type="component" value="Chromosome 12"/>
</dbReference>
<dbReference type="Pfam" id="PF00418">
    <property type="entry name" value="Tubulin-binding"/>
    <property type="match status" value="3"/>
</dbReference>
<dbReference type="AlphaFoldDB" id="A0A6P7ZUD3"/>
<feature type="region of interest" description="Disordered" evidence="8">
    <location>
        <begin position="440"/>
        <end position="469"/>
    </location>
</feature>
<dbReference type="PANTHER" id="PTHR11501">
    <property type="entry name" value="MICROTUBULE-ASSOCIATED PROTEIN"/>
    <property type="match status" value="1"/>
</dbReference>
<keyword evidence="3" id="KW-0597">Phosphoprotein</keyword>
<evidence type="ECO:0000256" key="1">
    <source>
        <dbReference type="ARBA" id="ARBA00004245"/>
    </source>
</evidence>
<dbReference type="GO" id="GO:0008017">
    <property type="term" value="F:microtubule binding"/>
    <property type="evidence" value="ECO:0007669"/>
    <property type="project" value="InterPro"/>
</dbReference>
<dbReference type="GO" id="GO:0043005">
    <property type="term" value="C:neuron projection"/>
    <property type="evidence" value="ECO:0007669"/>
    <property type="project" value="TreeGrafter"/>
</dbReference>
<comment type="subcellular location">
    <subcellularLocation>
        <location evidence="1 7">Cytoplasm</location>
        <location evidence="1 7">Cytoskeleton</location>
    </subcellularLocation>
</comment>
<keyword evidence="4 7" id="KW-0493">Microtubule</keyword>
<dbReference type="RefSeq" id="XP_030076639.1">
    <property type="nucleotide sequence ID" value="XM_030220779.1"/>
</dbReference>
<evidence type="ECO:0000256" key="5">
    <source>
        <dbReference type="ARBA" id="ARBA00022737"/>
    </source>
</evidence>
<feature type="compositionally biased region" description="Polar residues" evidence="8">
    <location>
        <begin position="312"/>
        <end position="324"/>
    </location>
</feature>
<evidence type="ECO:0000313" key="9">
    <source>
        <dbReference type="Proteomes" id="UP000515156"/>
    </source>
</evidence>
<dbReference type="InterPro" id="IPR001084">
    <property type="entry name" value="MAP_tubulin-bd_rpt"/>
</dbReference>
<evidence type="ECO:0000256" key="3">
    <source>
        <dbReference type="ARBA" id="ARBA00022553"/>
    </source>
</evidence>
<accession>A0A6P7ZUD3</accession>
<feature type="compositionally biased region" description="Basic and acidic residues" evidence="8">
    <location>
        <begin position="1"/>
        <end position="15"/>
    </location>
</feature>
<gene>
    <name evidence="10 11" type="primary">MAPT</name>
</gene>
<keyword evidence="9" id="KW-1185">Reference proteome</keyword>
<dbReference type="GeneID" id="115481554"/>
<dbReference type="PROSITE" id="PS00229">
    <property type="entry name" value="TAU_MAP_1"/>
    <property type="match status" value="2"/>
</dbReference>
<keyword evidence="5" id="KW-0677">Repeat</keyword>
<evidence type="ECO:0000256" key="8">
    <source>
        <dbReference type="SAM" id="MobiDB-lite"/>
    </source>
</evidence>